<name>A0A1B9GZ78_9TREE</name>
<evidence type="ECO:0000313" key="3">
    <source>
        <dbReference type="Proteomes" id="UP000092666"/>
    </source>
</evidence>
<protein>
    <submittedName>
        <fullName evidence="2">Uncharacterized protein</fullName>
    </submittedName>
</protein>
<evidence type="ECO:0000256" key="1">
    <source>
        <dbReference type="SAM" id="MobiDB-lite"/>
    </source>
</evidence>
<gene>
    <name evidence="2" type="ORF">I316_02213</name>
</gene>
<evidence type="ECO:0000313" key="2">
    <source>
        <dbReference type="EMBL" id="OCF36338.1"/>
    </source>
</evidence>
<dbReference type="AlphaFoldDB" id="A0A1B9GZ78"/>
<sequence>MNDSHSHSHSHSTATPSASVAEKSHVDVDVDVESDRDTMINHHATLPAYESLTKVPENSEQKTASHVAGGSSKVAEGQGVTKRHNGSGWRCPFAKLKNFPFCSESTRYSPDDTASEHRRKFWRRMRIRAALSGAGRGGGG</sequence>
<organism evidence="2 3">
    <name type="scientific">Kwoniella heveanensis BCC8398</name>
    <dbReference type="NCBI Taxonomy" id="1296120"/>
    <lineage>
        <taxon>Eukaryota</taxon>
        <taxon>Fungi</taxon>
        <taxon>Dikarya</taxon>
        <taxon>Basidiomycota</taxon>
        <taxon>Agaricomycotina</taxon>
        <taxon>Tremellomycetes</taxon>
        <taxon>Tremellales</taxon>
        <taxon>Cryptococcaceae</taxon>
        <taxon>Kwoniella</taxon>
    </lineage>
</organism>
<feature type="region of interest" description="Disordered" evidence="1">
    <location>
        <begin position="45"/>
        <end position="91"/>
    </location>
</feature>
<reference evidence="3" key="2">
    <citation type="submission" date="2013-12" db="EMBL/GenBank/DDBJ databases">
        <title>Evolution of pathogenesis and genome organization in the Tremellales.</title>
        <authorList>
            <person name="Cuomo C."/>
            <person name="Litvintseva A."/>
            <person name="Heitman J."/>
            <person name="Chen Y."/>
            <person name="Sun S."/>
            <person name="Springer D."/>
            <person name="Dromer F."/>
            <person name="Young S."/>
            <person name="Zeng Q."/>
            <person name="Chapman S."/>
            <person name="Gujja S."/>
            <person name="Saif S."/>
            <person name="Birren B."/>
        </authorList>
    </citation>
    <scope>NUCLEOTIDE SEQUENCE [LARGE SCALE GENOMIC DNA]</scope>
    <source>
        <strain evidence="3">BCC8398</strain>
    </source>
</reference>
<dbReference type="Proteomes" id="UP000092666">
    <property type="component" value="Unassembled WGS sequence"/>
</dbReference>
<reference evidence="2 3" key="1">
    <citation type="submission" date="2013-07" db="EMBL/GenBank/DDBJ databases">
        <title>The Genome Sequence of Cryptococcus heveanensis BCC8398.</title>
        <authorList>
            <consortium name="The Broad Institute Genome Sequencing Platform"/>
            <person name="Cuomo C."/>
            <person name="Litvintseva A."/>
            <person name="Chen Y."/>
            <person name="Heitman J."/>
            <person name="Sun S."/>
            <person name="Springer D."/>
            <person name="Dromer F."/>
            <person name="Young S.K."/>
            <person name="Zeng Q."/>
            <person name="Gargeya S."/>
            <person name="Fitzgerald M."/>
            <person name="Abouelleil A."/>
            <person name="Alvarado L."/>
            <person name="Berlin A.M."/>
            <person name="Chapman S.B."/>
            <person name="Dewar J."/>
            <person name="Goldberg J."/>
            <person name="Griggs A."/>
            <person name="Gujja S."/>
            <person name="Hansen M."/>
            <person name="Howarth C."/>
            <person name="Imamovic A."/>
            <person name="Larimer J."/>
            <person name="McCowan C."/>
            <person name="Murphy C."/>
            <person name="Pearson M."/>
            <person name="Priest M."/>
            <person name="Roberts A."/>
            <person name="Saif S."/>
            <person name="Shea T."/>
            <person name="Sykes S."/>
            <person name="Wortman J."/>
            <person name="Nusbaum C."/>
            <person name="Birren B."/>
        </authorList>
    </citation>
    <scope>NUCLEOTIDE SEQUENCE [LARGE SCALE GENOMIC DNA]</scope>
    <source>
        <strain evidence="2 3">BCC8398</strain>
    </source>
</reference>
<accession>A0A1B9GZ78</accession>
<keyword evidence="3" id="KW-1185">Reference proteome</keyword>
<feature type="region of interest" description="Disordered" evidence="1">
    <location>
        <begin position="1"/>
        <end position="26"/>
    </location>
</feature>
<dbReference type="EMBL" id="KI669496">
    <property type="protein sequence ID" value="OCF36338.1"/>
    <property type="molecule type" value="Genomic_DNA"/>
</dbReference>
<proteinExistence type="predicted"/>